<comment type="pathway">
    <text evidence="2">Carbohydrate biosynthesis; gluconeogenesis.</text>
</comment>
<evidence type="ECO:0000256" key="2">
    <source>
        <dbReference type="ARBA" id="ARBA00004742"/>
    </source>
</evidence>
<evidence type="ECO:0000256" key="9">
    <source>
        <dbReference type="ARBA" id="ARBA00023239"/>
    </source>
</evidence>
<comment type="similarity">
    <text evidence="3 11">Belongs to the iron-sulfur dependent L-serine dehydratase family.</text>
</comment>
<dbReference type="InterPro" id="IPR004644">
    <property type="entry name" value="Fe-S_L-Ser_mono"/>
</dbReference>
<dbReference type="GO" id="GO:0003941">
    <property type="term" value="F:L-serine ammonia-lyase activity"/>
    <property type="evidence" value="ECO:0007669"/>
    <property type="project" value="UniProtKB-EC"/>
</dbReference>
<evidence type="ECO:0000256" key="8">
    <source>
        <dbReference type="ARBA" id="ARBA00023014"/>
    </source>
</evidence>
<gene>
    <name evidence="14" type="ORF">IAI61_02915</name>
</gene>
<sequence length="467" mass="48817">MAQNPDPRSPATPLPWAGLFDLFRIGIGPSSSHTVGPMVAAGRFMAQLPPGDYLSVVVELFGSLALTGKGHATDTAVVLGLLGQKPDRIDPDEAPALLEALRRSGLLPRPGGPGVPFRPEADILFHKREVLPRHANGMAFTATAATGETIRRVFYSIGGGFIIEDGNDHEAAGFVAPAVPFPFATSAELLSMAAAAGLSIAELQRCNERAFRDDAAISEGIARIWAAMRDCVGRGLRQRGELPGGLRVRRRAPGLHERLQARAMSNDPDPMRGMDWVNLYALAVNEENAAGGRVVTAPTNGAAGIVPAVLHYYMEFVPGADARGIETFLLAASAVGSLIKRNASISGAEVGCQGEVGAASAMAAAGLAAALGGNNPQVENAAEIGLEHNLGLTCDPIGGLVQIPCIERNAIGAVKAINAARLALHGDGQHHVSLDQVIRTMRETGYDMLSKYKETSEGGLAVNAVEC</sequence>
<accession>A0ABS3KKI3</accession>
<evidence type="ECO:0000256" key="3">
    <source>
        <dbReference type="ARBA" id="ARBA00008636"/>
    </source>
</evidence>
<keyword evidence="5 11" id="KW-0004">4Fe-4S</keyword>
<comment type="cofactor">
    <cofactor evidence="1 11">
        <name>[4Fe-4S] cluster</name>
        <dbReference type="ChEBI" id="CHEBI:49883"/>
    </cofactor>
</comment>
<dbReference type="Pfam" id="PF03313">
    <property type="entry name" value="SDH_alpha"/>
    <property type="match status" value="1"/>
</dbReference>
<comment type="catalytic activity">
    <reaction evidence="10 11">
        <text>L-serine = pyruvate + NH4(+)</text>
        <dbReference type="Rhea" id="RHEA:19169"/>
        <dbReference type="ChEBI" id="CHEBI:15361"/>
        <dbReference type="ChEBI" id="CHEBI:28938"/>
        <dbReference type="ChEBI" id="CHEBI:33384"/>
        <dbReference type="EC" id="4.3.1.17"/>
    </reaction>
</comment>
<evidence type="ECO:0000256" key="10">
    <source>
        <dbReference type="ARBA" id="ARBA00049406"/>
    </source>
</evidence>
<evidence type="ECO:0000256" key="4">
    <source>
        <dbReference type="ARBA" id="ARBA00022432"/>
    </source>
</evidence>
<reference evidence="14 15" key="1">
    <citation type="submission" date="2020-09" db="EMBL/GenBank/DDBJ databases">
        <title>Roseomonas.</title>
        <authorList>
            <person name="Zhu W."/>
        </authorList>
    </citation>
    <scope>NUCLEOTIDE SEQUENCE [LARGE SCALE GENOMIC DNA]</scope>
    <source>
        <strain evidence="14 15">573</strain>
    </source>
</reference>
<dbReference type="Gene3D" id="3.30.1330.90">
    <property type="entry name" value="D-3-phosphoglycerate dehydrogenase, domain 3"/>
    <property type="match status" value="1"/>
</dbReference>
<dbReference type="EMBL" id="JACTNG010000001">
    <property type="protein sequence ID" value="MBO1077966.1"/>
    <property type="molecule type" value="Genomic_DNA"/>
</dbReference>
<dbReference type="Proteomes" id="UP001518989">
    <property type="component" value="Unassembled WGS sequence"/>
</dbReference>
<evidence type="ECO:0000313" key="15">
    <source>
        <dbReference type="Proteomes" id="UP001518989"/>
    </source>
</evidence>
<dbReference type="SUPFAM" id="SSF143548">
    <property type="entry name" value="Serine metabolism enzymes domain"/>
    <property type="match status" value="1"/>
</dbReference>
<dbReference type="EC" id="4.3.1.17" evidence="11"/>
<dbReference type="InterPro" id="IPR005130">
    <property type="entry name" value="Ser_deHydtase-like_asu"/>
</dbReference>
<dbReference type="NCBIfam" id="TIGR00720">
    <property type="entry name" value="sda_mono"/>
    <property type="match status" value="1"/>
</dbReference>
<keyword evidence="6 11" id="KW-0479">Metal-binding</keyword>
<name>A0ABS3KKI3_9PROT</name>
<dbReference type="InterPro" id="IPR005131">
    <property type="entry name" value="Ser_deHydtase_bsu"/>
</dbReference>
<dbReference type="InterPro" id="IPR051318">
    <property type="entry name" value="Fe-S_L-Ser"/>
</dbReference>
<evidence type="ECO:0000259" key="12">
    <source>
        <dbReference type="Pfam" id="PF03313"/>
    </source>
</evidence>
<comment type="caution">
    <text evidence="14">The sequence shown here is derived from an EMBL/GenBank/DDBJ whole genome shotgun (WGS) entry which is preliminary data.</text>
</comment>
<keyword evidence="15" id="KW-1185">Reference proteome</keyword>
<organism evidence="14 15">
    <name type="scientific">Roseomonas haemaphysalidis</name>
    <dbReference type="NCBI Taxonomy" id="2768162"/>
    <lineage>
        <taxon>Bacteria</taxon>
        <taxon>Pseudomonadati</taxon>
        <taxon>Pseudomonadota</taxon>
        <taxon>Alphaproteobacteria</taxon>
        <taxon>Acetobacterales</taxon>
        <taxon>Roseomonadaceae</taxon>
        <taxon>Roseomonas</taxon>
    </lineage>
</organism>
<keyword evidence="8 11" id="KW-0411">Iron-sulfur</keyword>
<keyword evidence="4 11" id="KW-0312">Gluconeogenesis</keyword>
<evidence type="ECO:0000256" key="11">
    <source>
        <dbReference type="RuleBase" id="RU366059"/>
    </source>
</evidence>
<proteinExistence type="inferred from homology"/>
<evidence type="ECO:0000256" key="6">
    <source>
        <dbReference type="ARBA" id="ARBA00022723"/>
    </source>
</evidence>
<evidence type="ECO:0000256" key="5">
    <source>
        <dbReference type="ARBA" id="ARBA00022485"/>
    </source>
</evidence>
<dbReference type="PANTHER" id="PTHR30182:SF1">
    <property type="entry name" value="L-SERINE DEHYDRATASE 1"/>
    <property type="match status" value="1"/>
</dbReference>
<feature type="domain" description="Serine dehydratase-like alpha subunit" evidence="12">
    <location>
        <begin position="196"/>
        <end position="461"/>
    </location>
</feature>
<dbReference type="Pfam" id="PF03315">
    <property type="entry name" value="SDH_beta"/>
    <property type="match status" value="1"/>
</dbReference>
<evidence type="ECO:0000256" key="1">
    <source>
        <dbReference type="ARBA" id="ARBA00001966"/>
    </source>
</evidence>
<evidence type="ECO:0000259" key="13">
    <source>
        <dbReference type="Pfam" id="PF03315"/>
    </source>
</evidence>
<dbReference type="RefSeq" id="WP_207415355.1">
    <property type="nucleotide sequence ID" value="NZ_CP061179.1"/>
</dbReference>
<keyword evidence="9 11" id="KW-0456">Lyase</keyword>
<keyword evidence="7 11" id="KW-0408">Iron</keyword>
<evidence type="ECO:0000313" key="14">
    <source>
        <dbReference type="EMBL" id="MBO1077966.1"/>
    </source>
</evidence>
<dbReference type="InterPro" id="IPR029009">
    <property type="entry name" value="ASB_dom_sf"/>
</dbReference>
<feature type="domain" description="Serine dehydratase beta chain" evidence="13">
    <location>
        <begin position="19"/>
        <end position="165"/>
    </location>
</feature>
<evidence type="ECO:0000256" key="7">
    <source>
        <dbReference type="ARBA" id="ARBA00023004"/>
    </source>
</evidence>
<protein>
    <recommendedName>
        <fullName evidence="11">L-serine dehydratase</fullName>
        <ecNumber evidence="11">4.3.1.17</ecNumber>
    </recommendedName>
</protein>
<dbReference type="PANTHER" id="PTHR30182">
    <property type="entry name" value="L-SERINE DEHYDRATASE"/>
    <property type="match status" value="1"/>
</dbReference>